<keyword evidence="4 13" id="KW-0732">Signal</keyword>
<gene>
    <name evidence="15" type="ORF">ASPBRDRAFT_166991</name>
</gene>
<evidence type="ECO:0000256" key="2">
    <source>
        <dbReference type="ARBA" id="ARBA00010980"/>
    </source>
</evidence>
<dbReference type="PANTHER" id="PTHR31683">
    <property type="entry name" value="PECTATE LYASE 18-RELATED"/>
    <property type="match status" value="1"/>
</dbReference>
<dbReference type="AlphaFoldDB" id="A0A1L9V1W7"/>
<protein>
    <recommendedName>
        <fullName evidence="12">pectin lyase</fullName>
        <ecNumber evidence="12">4.2.2.10</ecNumber>
    </recommendedName>
</protein>
<evidence type="ECO:0000256" key="9">
    <source>
        <dbReference type="ARBA" id="ARBA00023326"/>
    </source>
</evidence>
<evidence type="ECO:0000256" key="11">
    <source>
        <dbReference type="ARBA" id="ARBA00037631"/>
    </source>
</evidence>
<name>A0A1L9V1W7_ASPBC</name>
<dbReference type="OrthoDB" id="1637350at2759"/>
<feature type="domain" description="Pectate lyase" evidence="14">
    <location>
        <begin position="88"/>
        <end position="296"/>
    </location>
</feature>
<dbReference type="RefSeq" id="XP_067485046.1">
    <property type="nucleotide sequence ID" value="XM_067619600.1"/>
</dbReference>
<dbReference type="FunFam" id="2.160.20.10:FF:000003">
    <property type="entry name" value="Pectin lyase F"/>
    <property type="match status" value="1"/>
</dbReference>
<dbReference type="GO" id="GO:0005576">
    <property type="term" value="C:extracellular region"/>
    <property type="evidence" value="ECO:0007669"/>
    <property type="project" value="UniProtKB-SubCell"/>
</dbReference>
<dbReference type="GO" id="GO:0047490">
    <property type="term" value="F:pectin lyase activity"/>
    <property type="evidence" value="ECO:0007669"/>
    <property type="project" value="UniProtKB-EC"/>
</dbReference>
<dbReference type="GeneID" id="93572088"/>
<keyword evidence="5" id="KW-1015">Disulfide bond</keyword>
<keyword evidence="8" id="KW-0961">Cell wall biogenesis/degradation</keyword>
<keyword evidence="3" id="KW-0964">Secreted</keyword>
<comment type="catalytic activity">
    <reaction evidence="10">
        <text>Eliminative cleavage of (1-&gt;4)-alpha-D-galacturonan methyl ester to give oligosaccharides with 4-deoxy-6-O-methyl-alpha-D-galact-4-enuronosyl groups at their non-reducing ends.</text>
        <dbReference type="EC" id="4.2.2.10"/>
    </reaction>
</comment>
<dbReference type="Proteomes" id="UP000184499">
    <property type="component" value="Unassembled WGS sequence"/>
</dbReference>
<dbReference type="InterPro" id="IPR012334">
    <property type="entry name" value="Pectin_lyas_fold"/>
</dbReference>
<reference evidence="16" key="1">
    <citation type="journal article" date="2017" name="Genome Biol.">
        <title>Comparative genomics reveals high biological diversity and specific adaptations in the industrially and medically important fungal genus Aspergillus.</title>
        <authorList>
            <person name="de Vries R.P."/>
            <person name="Riley R."/>
            <person name="Wiebenga A."/>
            <person name="Aguilar-Osorio G."/>
            <person name="Amillis S."/>
            <person name="Uchima C.A."/>
            <person name="Anderluh G."/>
            <person name="Asadollahi M."/>
            <person name="Askin M."/>
            <person name="Barry K."/>
            <person name="Battaglia E."/>
            <person name="Bayram O."/>
            <person name="Benocci T."/>
            <person name="Braus-Stromeyer S.A."/>
            <person name="Caldana C."/>
            <person name="Canovas D."/>
            <person name="Cerqueira G.C."/>
            <person name="Chen F."/>
            <person name="Chen W."/>
            <person name="Choi C."/>
            <person name="Clum A."/>
            <person name="Dos Santos R.A."/>
            <person name="Damasio A.R."/>
            <person name="Diallinas G."/>
            <person name="Emri T."/>
            <person name="Fekete E."/>
            <person name="Flipphi M."/>
            <person name="Freyberg S."/>
            <person name="Gallo A."/>
            <person name="Gournas C."/>
            <person name="Habgood R."/>
            <person name="Hainaut M."/>
            <person name="Harispe M.L."/>
            <person name="Henrissat B."/>
            <person name="Hilden K.S."/>
            <person name="Hope R."/>
            <person name="Hossain A."/>
            <person name="Karabika E."/>
            <person name="Karaffa L."/>
            <person name="Karanyi Z."/>
            <person name="Krasevec N."/>
            <person name="Kuo A."/>
            <person name="Kusch H."/>
            <person name="LaButti K."/>
            <person name="Lagendijk E.L."/>
            <person name="Lapidus A."/>
            <person name="Levasseur A."/>
            <person name="Lindquist E."/>
            <person name="Lipzen A."/>
            <person name="Logrieco A.F."/>
            <person name="MacCabe A."/>
            <person name="Maekelae M.R."/>
            <person name="Malavazi I."/>
            <person name="Melin P."/>
            <person name="Meyer V."/>
            <person name="Mielnichuk N."/>
            <person name="Miskei M."/>
            <person name="Molnar A.P."/>
            <person name="Mule G."/>
            <person name="Ngan C.Y."/>
            <person name="Orejas M."/>
            <person name="Orosz E."/>
            <person name="Ouedraogo J.P."/>
            <person name="Overkamp K.M."/>
            <person name="Park H.-S."/>
            <person name="Perrone G."/>
            <person name="Piumi F."/>
            <person name="Punt P.J."/>
            <person name="Ram A.F."/>
            <person name="Ramon A."/>
            <person name="Rauscher S."/>
            <person name="Record E."/>
            <person name="Riano-Pachon D.M."/>
            <person name="Robert V."/>
            <person name="Roehrig J."/>
            <person name="Ruller R."/>
            <person name="Salamov A."/>
            <person name="Salih N.S."/>
            <person name="Samson R.A."/>
            <person name="Sandor E."/>
            <person name="Sanguinetti M."/>
            <person name="Schuetze T."/>
            <person name="Sepcic K."/>
            <person name="Shelest E."/>
            <person name="Sherlock G."/>
            <person name="Sophianopoulou V."/>
            <person name="Squina F.M."/>
            <person name="Sun H."/>
            <person name="Susca A."/>
            <person name="Todd R.B."/>
            <person name="Tsang A."/>
            <person name="Unkles S.E."/>
            <person name="van de Wiele N."/>
            <person name="van Rossen-Uffink D."/>
            <person name="Oliveira J.V."/>
            <person name="Vesth T.C."/>
            <person name="Visser J."/>
            <person name="Yu J.-H."/>
            <person name="Zhou M."/>
            <person name="Andersen M.R."/>
            <person name="Archer D.B."/>
            <person name="Baker S.E."/>
            <person name="Benoit I."/>
            <person name="Brakhage A.A."/>
            <person name="Braus G.H."/>
            <person name="Fischer R."/>
            <person name="Frisvad J.C."/>
            <person name="Goldman G.H."/>
            <person name="Houbraken J."/>
            <person name="Oakley B."/>
            <person name="Pocsi I."/>
            <person name="Scazzocchio C."/>
            <person name="Seiboth B."/>
            <person name="vanKuyk P.A."/>
            <person name="Wortman J."/>
            <person name="Dyer P.S."/>
            <person name="Grigoriev I.V."/>
        </authorList>
    </citation>
    <scope>NUCLEOTIDE SEQUENCE [LARGE SCALE GENOMIC DNA]</scope>
    <source>
        <strain evidence="16">CBS 101740 / IMI 381727 / IBT 21946</strain>
    </source>
</reference>
<evidence type="ECO:0000256" key="3">
    <source>
        <dbReference type="ARBA" id="ARBA00022525"/>
    </source>
</evidence>
<evidence type="ECO:0000313" key="16">
    <source>
        <dbReference type="Proteomes" id="UP000184499"/>
    </source>
</evidence>
<dbReference type="Gene3D" id="2.160.20.10">
    <property type="entry name" value="Single-stranded right-handed beta-helix, Pectin lyase-like"/>
    <property type="match status" value="1"/>
</dbReference>
<evidence type="ECO:0000256" key="13">
    <source>
        <dbReference type="SAM" id="SignalP"/>
    </source>
</evidence>
<feature type="chain" id="PRO_5012679680" description="pectin lyase" evidence="13">
    <location>
        <begin position="19"/>
        <end position="378"/>
    </location>
</feature>
<dbReference type="InterPro" id="IPR002022">
    <property type="entry name" value="Pec_lyase"/>
</dbReference>
<dbReference type="GO" id="GO:0030570">
    <property type="term" value="F:pectate lyase activity"/>
    <property type="evidence" value="ECO:0007669"/>
    <property type="project" value="InterPro"/>
</dbReference>
<evidence type="ECO:0000256" key="12">
    <source>
        <dbReference type="ARBA" id="ARBA00039082"/>
    </source>
</evidence>
<comment type="subcellular location">
    <subcellularLocation>
        <location evidence="1">Secreted</location>
    </subcellularLocation>
</comment>
<evidence type="ECO:0000256" key="1">
    <source>
        <dbReference type="ARBA" id="ARBA00004613"/>
    </source>
</evidence>
<evidence type="ECO:0000256" key="10">
    <source>
        <dbReference type="ARBA" id="ARBA00036818"/>
    </source>
</evidence>
<dbReference type="PANTHER" id="PTHR31683:SF16">
    <property type="entry name" value="PECTIN LYASE A-RELATED"/>
    <property type="match status" value="1"/>
</dbReference>
<accession>A0A1L9V1W7</accession>
<dbReference type="InterPro" id="IPR045032">
    <property type="entry name" value="PEL"/>
</dbReference>
<dbReference type="VEuPathDB" id="FungiDB:ASPBRDRAFT_166991"/>
<dbReference type="SMART" id="SM00656">
    <property type="entry name" value="Amb_all"/>
    <property type="match status" value="1"/>
</dbReference>
<evidence type="ECO:0000256" key="7">
    <source>
        <dbReference type="ARBA" id="ARBA00023277"/>
    </source>
</evidence>
<dbReference type="OMA" id="NTRMTWS"/>
<keyword evidence="16" id="KW-1185">Reference proteome</keyword>
<comment type="function">
    <text evidence="11">Pectinolytic enzymes consist of four classes of enzymes: pectin lyase, polygalacturonase, pectin methylesterase and rhamnogalacturonase. Among pectinolytic enzymes, pectin lyase is the most important in depolymerization of pectin, since it cleaves internal glycosidic bonds of highly methylated pectins.</text>
</comment>
<dbReference type="EC" id="4.2.2.10" evidence="12"/>
<proteinExistence type="inferred from homology"/>
<dbReference type="GO" id="GO:0071555">
    <property type="term" value="P:cell wall organization"/>
    <property type="evidence" value="ECO:0007669"/>
    <property type="project" value="UniProtKB-KW"/>
</dbReference>
<sequence length="378" mass="39765">MKVSFLQLLCLNAALASAQIVQGAAEGFAAGVTGGGDITPSYPKTNEELVSLLESDEPQVVVLTKTFEFIGTEGTTTEDGCAPWGTGEACQLAINANGWCGDNPVATVTYDNAAKNGIRIKSNKTLVGEGDAGVLSGKGLYFEGGVSNIIVQNIKITDLNPSLVWGGDAFTFFGADLIWIDHCETSLIGRQHYVTGFNPNTRMTWSNNFLNGVTTHSAGCDDHHYWTLELVGPGDEITFQSNYVYHTTGRGPALSGTTLFHAVNSVWSSIPGHAIEGGDKGRGLFEGCFFEDVVEIAPAEPENQLFSATEGNAASCKSALGRACQPNGYSNSGAFNSSETGFFDDFAGLTIAPAGKATDARGYVPDHCGIGRLGSCDV</sequence>
<dbReference type="InterPro" id="IPR011050">
    <property type="entry name" value="Pectin_lyase_fold/virulence"/>
</dbReference>
<keyword evidence="9" id="KW-0624">Polysaccharide degradation</keyword>
<keyword evidence="7" id="KW-0119">Carbohydrate metabolism</keyword>
<evidence type="ECO:0000256" key="6">
    <source>
        <dbReference type="ARBA" id="ARBA00023239"/>
    </source>
</evidence>
<evidence type="ECO:0000313" key="15">
    <source>
        <dbReference type="EMBL" id="OJJ77799.1"/>
    </source>
</evidence>
<evidence type="ECO:0000256" key="8">
    <source>
        <dbReference type="ARBA" id="ARBA00023316"/>
    </source>
</evidence>
<dbReference type="EMBL" id="KV878679">
    <property type="protein sequence ID" value="OJJ77799.1"/>
    <property type="molecule type" value="Genomic_DNA"/>
</dbReference>
<keyword evidence="6" id="KW-0456">Lyase</keyword>
<organism evidence="15 16">
    <name type="scientific">Aspergillus brasiliensis (strain CBS 101740 / IMI 381727 / IBT 21946)</name>
    <dbReference type="NCBI Taxonomy" id="767769"/>
    <lineage>
        <taxon>Eukaryota</taxon>
        <taxon>Fungi</taxon>
        <taxon>Dikarya</taxon>
        <taxon>Ascomycota</taxon>
        <taxon>Pezizomycotina</taxon>
        <taxon>Eurotiomycetes</taxon>
        <taxon>Eurotiomycetidae</taxon>
        <taxon>Eurotiales</taxon>
        <taxon>Aspergillaceae</taxon>
        <taxon>Aspergillus</taxon>
        <taxon>Aspergillus subgen. Circumdati</taxon>
    </lineage>
</organism>
<feature type="signal peptide" evidence="13">
    <location>
        <begin position="1"/>
        <end position="18"/>
    </location>
</feature>
<evidence type="ECO:0000259" key="14">
    <source>
        <dbReference type="SMART" id="SM00656"/>
    </source>
</evidence>
<evidence type="ECO:0000256" key="5">
    <source>
        <dbReference type="ARBA" id="ARBA00023157"/>
    </source>
</evidence>
<dbReference type="SUPFAM" id="SSF51126">
    <property type="entry name" value="Pectin lyase-like"/>
    <property type="match status" value="1"/>
</dbReference>
<dbReference type="STRING" id="767769.A0A1L9V1W7"/>
<dbReference type="GO" id="GO:0000272">
    <property type="term" value="P:polysaccharide catabolic process"/>
    <property type="evidence" value="ECO:0007669"/>
    <property type="project" value="UniProtKB-KW"/>
</dbReference>
<evidence type="ECO:0000256" key="4">
    <source>
        <dbReference type="ARBA" id="ARBA00022729"/>
    </source>
</evidence>
<comment type="similarity">
    <text evidence="2">Belongs to the polysaccharide lyase 1 family.</text>
</comment>